<sequence length="76" mass="8721">MAPNTDIATRALVVALKSPYIAKTTPEIMIITNLSARKINRIYSRALDLPYLTTRDEFLKDAPQQRQTYKTDFSYP</sequence>
<gene>
    <name evidence="1" type="ORF">ACJ73_08643</name>
</gene>
<evidence type="ECO:0000313" key="1">
    <source>
        <dbReference type="EMBL" id="OJD19460.1"/>
    </source>
</evidence>
<reference evidence="1 2" key="1">
    <citation type="submission" date="2015-08" db="EMBL/GenBank/DDBJ databases">
        <title>Emmonsia species relationships and genome sequence.</title>
        <authorList>
            <person name="Cuomo C.A."/>
            <person name="Schwartz I.S."/>
            <person name="Kenyon C."/>
            <person name="De Hoog G.S."/>
            <person name="Govender N.P."/>
            <person name="Botha A."/>
            <person name="Moreno L."/>
            <person name="De Vries M."/>
            <person name="Munoz J.F."/>
            <person name="Stielow J.B."/>
        </authorList>
    </citation>
    <scope>NUCLEOTIDE SEQUENCE [LARGE SCALE GENOMIC DNA]</scope>
    <source>
        <strain evidence="1 2">EI222</strain>
    </source>
</reference>
<organism evidence="1 2">
    <name type="scientific">Blastomyces percursus</name>
    <dbReference type="NCBI Taxonomy" id="1658174"/>
    <lineage>
        <taxon>Eukaryota</taxon>
        <taxon>Fungi</taxon>
        <taxon>Dikarya</taxon>
        <taxon>Ascomycota</taxon>
        <taxon>Pezizomycotina</taxon>
        <taxon>Eurotiomycetes</taxon>
        <taxon>Eurotiomycetidae</taxon>
        <taxon>Onygenales</taxon>
        <taxon>Ajellomycetaceae</taxon>
        <taxon>Blastomyces</taxon>
    </lineage>
</organism>
<proteinExistence type="predicted"/>
<accession>A0A1J9QUB4</accession>
<keyword evidence="2" id="KW-1185">Reference proteome</keyword>
<dbReference type="VEuPathDB" id="FungiDB:ACJ73_08643"/>
<dbReference type="STRING" id="1658174.A0A1J9QUB4"/>
<protein>
    <submittedName>
        <fullName evidence="1">Uncharacterized protein</fullName>
    </submittedName>
</protein>
<dbReference type="AlphaFoldDB" id="A0A1J9QUB4"/>
<evidence type="ECO:0000313" key="2">
    <source>
        <dbReference type="Proteomes" id="UP000242791"/>
    </source>
</evidence>
<name>A0A1J9QUB4_9EURO</name>
<comment type="caution">
    <text evidence="1">The sequence shown here is derived from an EMBL/GenBank/DDBJ whole genome shotgun (WGS) entry which is preliminary data.</text>
</comment>
<dbReference type="EMBL" id="LGTZ01002109">
    <property type="protein sequence ID" value="OJD19460.1"/>
    <property type="molecule type" value="Genomic_DNA"/>
</dbReference>
<dbReference type="OrthoDB" id="4187513at2759"/>
<dbReference type="Proteomes" id="UP000242791">
    <property type="component" value="Unassembled WGS sequence"/>
</dbReference>